<accession>A0A835XR81</accession>
<evidence type="ECO:0000313" key="2">
    <source>
        <dbReference type="EMBL" id="KAG2488763.1"/>
    </source>
</evidence>
<dbReference type="EMBL" id="JAEHOE010000080">
    <property type="protein sequence ID" value="KAG2488763.1"/>
    <property type="molecule type" value="Genomic_DNA"/>
</dbReference>
<keyword evidence="3" id="KW-1185">Reference proteome</keyword>
<feature type="region of interest" description="Disordered" evidence="1">
    <location>
        <begin position="639"/>
        <end position="664"/>
    </location>
</feature>
<proteinExistence type="predicted"/>
<sequence>MDGEAAAKAVLRGATRIVLACTTSGSAAQPTSGELLGLSQQLRDCPEPDLFRLLDRPASSCQFVKLLACSLRAADTTSADVSSSHLELAHALVGRLQRWQARPNGDPPTTAAEKLAWATSFKQSQRQRRLLPLAVLRSGSLQACGRLLARAEAQGVDVAAVARVAASLLSFHAFSTCLHVGKDSSVETELAAALSASGLLHHAAHRLHKLGTAAAASEADHAGGALVEAMEELAVLVPSVSSILEKPLSSAQSRAALHSPWLGYATTAGVLMALQSLDGGPAYGLPPAAEPGAWVFGAQPCYALRDWALTNLHGSGAATACASGVGRGGASSCGHGSGSSGGGDGGLSDGGSSGGGSGGSSSGHGAAGLGFVPDAALFRIGLRVAAASAALVEEASEDAPPAVGEEIADESQRCDPYEANALVAAAAGAACIADGALSRLLAAPGGGSTPGVAPADRKLAAWWEAAVAAAGAVASTPHEWAKARRRGAVIGCVPQLAGRLAACMVQRLSAWVEEQGTLPPTPPLGLAVALSAGALPALERLLRRTNGALLLTDPGPGPGPSDPPAAALLSWPRLGAVLAYGDVRQAASLVATLGKLLAARVGQYDRTAGARDEQVDALVRLSLEVAVAGRAWAAERCRATAATEPPGEAAGSSSPRPAAPSPPSAADAQLLRLVAWMHARWLPAWAAWGSGVARRLAAAPEEVREVLVRDVHAVLEASSYPLDCLPFSLTEGAQTIFRLDKFIDAPAPTAADLTGDPYAVIARFTDQAATLLRATALAVEEAEAKKAQARAAFGPMATLAQDTSDASDNEPSITARAASRAALSALNTVFAVLEEFEAPDVYCSAAFKVVSRGRPSAEEAAAEARSVAAWGQVLLGGTAPVMAFLSDVAAAPKAESFDVLREGLVRLVRHRLRQLLVHFTGPTCSYLSSLADGERGAARSSRTRPPRRLQPFLDAFRSRGPQPDSELEDLLLELRRGPVGAARPSRPVLLPPLYAPQQKGLPLVPSLLWPPPLQLCGNGCCGCLEGDSEAVREAALSPCSRGCGAAWFCCAECERAALGEGHGGVCGGGDAGNSRG</sequence>
<evidence type="ECO:0000313" key="3">
    <source>
        <dbReference type="Proteomes" id="UP000612055"/>
    </source>
</evidence>
<name>A0A835XR81_9CHLO</name>
<evidence type="ECO:0000256" key="1">
    <source>
        <dbReference type="SAM" id="MobiDB-lite"/>
    </source>
</evidence>
<gene>
    <name evidence="2" type="ORF">HYH03_012761</name>
</gene>
<evidence type="ECO:0008006" key="4">
    <source>
        <dbReference type="Google" id="ProtNLM"/>
    </source>
</evidence>
<feature type="region of interest" description="Disordered" evidence="1">
    <location>
        <begin position="332"/>
        <end position="363"/>
    </location>
</feature>
<dbReference type="Proteomes" id="UP000612055">
    <property type="component" value="Unassembled WGS sequence"/>
</dbReference>
<organism evidence="2 3">
    <name type="scientific">Edaphochlamys debaryana</name>
    <dbReference type="NCBI Taxonomy" id="47281"/>
    <lineage>
        <taxon>Eukaryota</taxon>
        <taxon>Viridiplantae</taxon>
        <taxon>Chlorophyta</taxon>
        <taxon>core chlorophytes</taxon>
        <taxon>Chlorophyceae</taxon>
        <taxon>CS clade</taxon>
        <taxon>Chlamydomonadales</taxon>
        <taxon>Chlamydomonadales incertae sedis</taxon>
        <taxon>Edaphochlamys</taxon>
    </lineage>
</organism>
<protein>
    <recommendedName>
        <fullName evidence="4">MYND-type domain-containing protein</fullName>
    </recommendedName>
</protein>
<reference evidence="2" key="1">
    <citation type="journal article" date="2020" name="bioRxiv">
        <title>Comparative genomics of Chlamydomonas.</title>
        <authorList>
            <person name="Craig R.J."/>
            <person name="Hasan A.R."/>
            <person name="Ness R.W."/>
            <person name="Keightley P.D."/>
        </authorList>
    </citation>
    <scope>NUCLEOTIDE SEQUENCE</scope>
    <source>
        <strain evidence="2">CCAP 11/70</strain>
    </source>
</reference>
<dbReference type="AlphaFoldDB" id="A0A835XR81"/>
<feature type="compositionally biased region" description="Low complexity" evidence="1">
    <location>
        <begin position="639"/>
        <end position="656"/>
    </location>
</feature>
<dbReference type="OrthoDB" id="563685at2759"/>
<comment type="caution">
    <text evidence="2">The sequence shown here is derived from an EMBL/GenBank/DDBJ whole genome shotgun (WGS) entry which is preliminary data.</text>
</comment>